<evidence type="ECO:0000256" key="1">
    <source>
        <dbReference type="SAM" id="MobiDB-lite"/>
    </source>
</evidence>
<evidence type="ECO:0000313" key="3">
    <source>
        <dbReference type="EMBL" id="EKD17919.1"/>
    </source>
</evidence>
<keyword evidence="4" id="KW-1185">Reference proteome</keyword>
<dbReference type="AlphaFoldDB" id="K1XYK2"/>
<name>K1XYK2_MARBU</name>
<dbReference type="Proteomes" id="UP000006753">
    <property type="component" value="Unassembled WGS sequence"/>
</dbReference>
<proteinExistence type="predicted"/>
<dbReference type="OrthoDB" id="5279008at2759"/>
<dbReference type="Pfam" id="PF00646">
    <property type="entry name" value="F-box"/>
    <property type="match status" value="1"/>
</dbReference>
<dbReference type="InParanoid" id="K1XYK2"/>
<feature type="region of interest" description="Disordered" evidence="1">
    <location>
        <begin position="489"/>
        <end position="523"/>
    </location>
</feature>
<dbReference type="InterPro" id="IPR001810">
    <property type="entry name" value="F-box_dom"/>
</dbReference>
<protein>
    <submittedName>
        <fullName evidence="3">F-box domain-containing protein</fullName>
    </submittedName>
</protein>
<dbReference type="EMBL" id="JH921434">
    <property type="protein sequence ID" value="EKD17919.1"/>
    <property type="molecule type" value="Genomic_DNA"/>
</dbReference>
<dbReference type="HOGENOM" id="CLU_034964_0_0_1"/>
<feature type="compositionally biased region" description="Acidic residues" evidence="1">
    <location>
        <begin position="510"/>
        <end position="523"/>
    </location>
</feature>
<dbReference type="OMA" id="FGMMNVE"/>
<dbReference type="STRING" id="1072389.K1XYK2"/>
<evidence type="ECO:0000313" key="4">
    <source>
        <dbReference type="Proteomes" id="UP000006753"/>
    </source>
</evidence>
<dbReference type="GeneID" id="18759626"/>
<organism evidence="3 4">
    <name type="scientific">Marssonina brunnea f. sp. multigermtubi (strain MB_m1)</name>
    <name type="common">Marssonina leaf spot fungus</name>
    <dbReference type="NCBI Taxonomy" id="1072389"/>
    <lineage>
        <taxon>Eukaryota</taxon>
        <taxon>Fungi</taxon>
        <taxon>Dikarya</taxon>
        <taxon>Ascomycota</taxon>
        <taxon>Pezizomycotina</taxon>
        <taxon>Leotiomycetes</taxon>
        <taxon>Helotiales</taxon>
        <taxon>Drepanopezizaceae</taxon>
        <taxon>Drepanopeziza</taxon>
    </lineage>
</organism>
<accession>K1XYK2</accession>
<feature type="compositionally biased region" description="Acidic residues" evidence="1">
    <location>
        <begin position="492"/>
        <end position="501"/>
    </location>
</feature>
<evidence type="ECO:0000259" key="2">
    <source>
        <dbReference type="Pfam" id="PF00646"/>
    </source>
</evidence>
<feature type="domain" description="F-box" evidence="2">
    <location>
        <begin position="26"/>
        <end position="54"/>
    </location>
</feature>
<gene>
    <name evidence="3" type="ORF">MBM_03691</name>
</gene>
<dbReference type="eggNOG" id="ENOG502SIJ0">
    <property type="taxonomic scope" value="Eukaryota"/>
</dbReference>
<reference evidence="3 4" key="1">
    <citation type="journal article" date="2012" name="BMC Genomics">
        <title>Sequencing the genome of Marssonina brunnea reveals fungus-poplar co-evolution.</title>
        <authorList>
            <person name="Zhu S."/>
            <person name="Cao Y.-Z."/>
            <person name="Jiang C."/>
            <person name="Tan B.-Y."/>
            <person name="Wang Z."/>
            <person name="Feng S."/>
            <person name="Zhang L."/>
            <person name="Su X.-H."/>
            <person name="Brejova B."/>
            <person name="Vinar T."/>
            <person name="Xu M."/>
            <person name="Wang M.-X."/>
            <person name="Zhang S.-G."/>
            <person name="Huang M.-R."/>
            <person name="Wu R."/>
            <person name="Zhou Y."/>
        </authorList>
    </citation>
    <scope>NUCLEOTIDE SEQUENCE [LARGE SCALE GENOMIC DNA]</scope>
    <source>
        <strain evidence="3 4">MB_m1</strain>
    </source>
</reference>
<sequence>MQTLRKSVVPSLGGTITAQSSQLASGIPIEVLLNVSSHLKTPDYCALRISCKQIEDKLLDAFAQEFFTKRQFMWVELSFQALVDISHSRFSNSLNYVIFSLEQPIWRFPTEMTGPLNAATGDIEILENRINRTFKTLHYVPFFTTGQDVEMLAEAFGNLRNLETIGIRDFNSRTRRRDYPDDAWKSYGSTTIKRESGPLVLHDDNRPRHPIFNNCSGSEYGLMNHVFMGVLRGAGKSSSPSKGLGLEVIMRRGSFTDTVLSLPPYVLPVLRPVLRHLRVLFLDLSSNTGCIQLNINGIATKCPNYFLMKFLSETTELDHLRLNFRSTWGSKSGGDFLSWLSKSAPTDLATPTQISELPRPVDFKHLRRIDIGMFEVEPNAVLATMRKFQATIETISLHRLTLTNTDVLAAGERVNLWAKLFGQLAKLDLNLKGINMSHLAQHVIDRGNVHVKEVTFKDSKWPRTRNWAGTGTQSALRDFKDMVIVVRLNENSESDSSENDSEQSTTDRNPDEDSGDNEDEDDD</sequence>
<dbReference type="KEGG" id="mbe:MBM_03691"/>